<dbReference type="InterPro" id="IPR002197">
    <property type="entry name" value="HTH_Fis"/>
</dbReference>
<dbReference type="GO" id="GO:0043565">
    <property type="term" value="F:sequence-specific DNA binding"/>
    <property type="evidence" value="ECO:0007669"/>
    <property type="project" value="InterPro"/>
</dbReference>
<organism evidence="2">
    <name type="scientific">uncultured Sulfurovum sp</name>
    <dbReference type="NCBI Taxonomy" id="269237"/>
    <lineage>
        <taxon>Bacteria</taxon>
        <taxon>Pseudomonadati</taxon>
        <taxon>Campylobacterota</taxon>
        <taxon>Epsilonproteobacteria</taxon>
        <taxon>Campylobacterales</taxon>
        <taxon>Sulfurovaceae</taxon>
        <taxon>Sulfurovum</taxon>
        <taxon>environmental samples</taxon>
    </lineage>
</organism>
<evidence type="ECO:0000313" key="2">
    <source>
        <dbReference type="EMBL" id="CAA6806966.1"/>
    </source>
</evidence>
<dbReference type="Gene3D" id="1.10.10.60">
    <property type="entry name" value="Homeodomain-like"/>
    <property type="match status" value="1"/>
</dbReference>
<sequence length="244" mass="27976">MKNVQFLSNSANIDKIIKGLTLTKSLSVSSLLIGEAHTGKLSLVRSLFPNSIYVDAHNQAELLTALDANNELIIFNFEEITNIENLNFENKRIIAISNSIKEVESLSKTFAFIYQMPTLKEREDLEILTQGFQEEIKKDLMIDRDIHLNLKQLDLSQNVKSLKASIYKALILKTFNKEDIHALLYNYLFEEIEGNNAYREHLGLYEEPLIKAGLKKYKSQLKLAGVLGLNRNTLRKKIQEYDIN</sequence>
<proteinExistence type="predicted"/>
<dbReference type="AlphaFoldDB" id="A0A6S6SHT7"/>
<reference evidence="2" key="1">
    <citation type="submission" date="2020-01" db="EMBL/GenBank/DDBJ databases">
        <authorList>
            <person name="Meier V. D."/>
            <person name="Meier V D."/>
        </authorList>
    </citation>
    <scope>NUCLEOTIDE SEQUENCE</scope>
    <source>
        <strain evidence="2">HLG_WM_MAG_03</strain>
    </source>
</reference>
<dbReference type="EMBL" id="CACVAR010000157">
    <property type="protein sequence ID" value="CAA6806966.1"/>
    <property type="molecule type" value="Genomic_DNA"/>
</dbReference>
<accession>A0A6S6SHT7</accession>
<dbReference type="SUPFAM" id="SSF46689">
    <property type="entry name" value="Homeodomain-like"/>
    <property type="match status" value="1"/>
</dbReference>
<gene>
    <name evidence="2" type="ORF">HELGO_WM37803</name>
</gene>
<dbReference type="Pfam" id="PF02954">
    <property type="entry name" value="HTH_8"/>
    <property type="match status" value="1"/>
</dbReference>
<dbReference type="InterPro" id="IPR009057">
    <property type="entry name" value="Homeodomain-like_sf"/>
</dbReference>
<protein>
    <recommendedName>
        <fullName evidence="1">DNA binding HTH domain-containing protein</fullName>
    </recommendedName>
</protein>
<feature type="domain" description="DNA binding HTH" evidence="1">
    <location>
        <begin position="206"/>
        <end position="241"/>
    </location>
</feature>
<name>A0A6S6SHT7_9BACT</name>
<evidence type="ECO:0000259" key="1">
    <source>
        <dbReference type="Pfam" id="PF02954"/>
    </source>
</evidence>